<dbReference type="RefSeq" id="WP_237382728.1">
    <property type="nucleotide sequence ID" value="NZ_CP071793.1"/>
</dbReference>
<protein>
    <submittedName>
        <fullName evidence="1">Uncharacterized protein</fullName>
    </submittedName>
</protein>
<dbReference type="KEGG" id="scor:J3U87_09130"/>
<dbReference type="EMBL" id="CP071793">
    <property type="protein sequence ID" value="QTD52624.1"/>
    <property type="molecule type" value="Genomic_DNA"/>
</dbReference>
<gene>
    <name evidence="1" type="ORF">J3U87_09130</name>
</gene>
<organism evidence="1 2">
    <name type="scientific">Sulfidibacter corallicola</name>
    <dbReference type="NCBI Taxonomy" id="2818388"/>
    <lineage>
        <taxon>Bacteria</taxon>
        <taxon>Pseudomonadati</taxon>
        <taxon>Acidobacteriota</taxon>
        <taxon>Holophagae</taxon>
        <taxon>Acanthopleuribacterales</taxon>
        <taxon>Acanthopleuribacteraceae</taxon>
        <taxon>Sulfidibacter</taxon>
    </lineage>
</organism>
<evidence type="ECO:0000313" key="1">
    <source>
        <dbReference type="EMBL" id="QTD52624.1"/>
    </source>
</evidence>
<reference evidence="1" key="1">
    <citation type="submission" date="2021-03" db="EMBL/GenBank/DDBJ databases">
        <title>Acanthopleuribacteraceae sp. M133.</title>
        <authorList>
            <person name="Wang G."/>
        </authorList>
    </citation>
    <scope>NUCLEOTIDE SEQUENCE</scope>
    <source>
        <strain evidence="1">M133</strain>
    </source>
</reference>
<proteinExistence type="predicted"/>
<sequence length="137" mass="15314">MLDPDRRRLLLCRSEQGPFASQYVALSAGLNDAETPLETLRNLVTRVTRLDFEFLGHSSCMPVVLDEQSVKVFPPLHLQVTAIDQNTDIVEYVYLGQAKTSPAFREGSPLAWFTPATLRNSPTHVRAVVHHILSLMA</sequence>
<dbReference type="AlphaFoldDB" id="A0A8A4TU08"/>
<evidence type="ECO:0000313" key="2">
    <source>
        <dbReference type="Proteomes" id="UP000663929"/>
    </source>
</evidence>
<accession>A0A8A4TU08</accession>
<keyword evidence="2" id="KW-1185">Reference proteome</keyword>
<dbReference type="Proteomes" id="UP000663929">
    <property type="component" value="Chromosome"/>
</dbReference>
<name>A0A8A4TU08_SULCO</name>